<name>A0A317QBQ2_9GAMM</name>
<dbReference type="InterPro" id="IPR020103">
    <property type="entry name" value="PsdUridine_synth_cat_dom_sf"/>
</dbReference>
<evidence type="ECO:0000256" key="9">
    <source>
        <dbReference type="ARBA" id="ARBA00038945"/>
    </source>
</evidence>
<dbReference type="AlphaFoldDB" id="A0A317QBQ2"/>
<comment type="catalytic activity">
    <reaction evidence="6">
        <text>uridine(746) in 23S rRNA = pseudouridine(746) in 23S rRNA</text>
        <dbReference type="Rhea" id="RHEA:42548"/>
        <dbReference type="Rhea" id="RHEA-COMP:10109"/>
        <dbReference type="Rhea" id="RHEA-COMP:10110"/>
        <dbReference type="ChEBI" id="CHEBI:65314"/>
        <dbReference type="ChEBI" id="CHEBI:65315"/>
        <dbReference type="EC" id="5.4.99.29"/>
    </reaction>
</comment>
<dbReference type="Gene3D" id="3.30.2350.10">
    <property type="entry name" value="Pseudouridine synthase"/>
    <property type="match status" value="1"/>
</dbReference>
<evidence type="ECO:0000259" key="16">
    <source>
        <dbReference type="Pfam" id="PF00849"/>
    </source>
</evidence>
<keyword evidence="2" id="KW-0698">rRNA processing</keyword>
<evidence type="ECO:0000256" key="3">
    <source>
        <dbReference type="ARBA" id="ARBA00022694"/>
    </source>
</evidence>
<evidence type="ECO:0000256" key="6">
    <source>
        <dbReference type="ARBA" id="ARBA00036916"/>
    </source>
</evidence>
<evidence type="ECO:0000256" key="12">
    <source>
        <dbReference type="ARBA" id="ARBA00042372"/>
    </source>
</evidence>
<dbReference type="PANTHER" id="PTHR21600">
    <property type="entry name" value="MITOCHONDRIAL RNA PSEUDOURIDINE SYNTHASE"/>
    <property type="match status" value="1"/>
</dbReference>
<comment type="caution">
    <text evidence="17">The sequence shown here is derived from an EMBL/GenBank/DDBJ whole genome shotgun (WGS) entry which is preliminary data.</text>
</comment>
<comment type="catalytic activity">
    <reaction evidence="5">
        <text>uridine(32) in tRNA = pseudouridine(32) in tRNA</text>
        <dbReference type="Rhea" id="RHEA:42544"/>
        <dbReference type="Rhea" id="RHEA-COMP:10107"/>
        <dbReference type="Rhea" id="RHEA-COMP:10108"/>
        <dbReference type="ChEBI" id="CHEBI:65314"/>
        <dbReference type="ChEBI" id="CHEBI:65315"/>
        <dbReference type="EC" id="5.4.99.28"/>
    </reaction>
</comment>
<evidence type="ECO:0000313" key="17">
    <source>
        <dbReference type="EMBL" id="PWW13369.1"/>
    </source>
</evidence>
<protein>
    <recommendedName>
        <fullName evidence="10">Dual-specificity RNA pseudouridine synthase RluA</fullName>
        <ecNumber evidence="8">5.4.99.28</ecNumber>
        <ecNumber evidence="9">5.4.99.29</ecNumber>
    </recommendedName>
    <alternativeName>
        <fullName evidence="11">23S rRNA pseudouridine(746) synthase</fullName>
    </alternativeName>
    <alternativeName>
        <fullName evidence="14">Ribosomal large subunit pseudouridine synthase A</fullName>
    </alternativeName>
    <alternativeName>
        <fullName evidence="13">rRNA pseudouridylate synthase A</fullName>
    </alternativeName>
    <alternativeName>
        <fullName evidence="15">rRNA-uridine isomerase A</fullName>
    </alternativeName>
    <alternativeName>
        <fullName evidence="12">tRNA pseudouridine(32) synthase</fullName>
    </alternativeName>
</protein>
<keyword evidence="4" id="KW-0413">Isomerase</keyword>
<dbReference type="PROSITE" id="PS01129">
    <property type="entry name" value="PSI_RLU"/>
    <property type="match status" value="1"/>
</dbReference>
<evidence type="ECO:0000256" key="11">
    <source>
        <dbReference type="ARBA" id="ARBA00041266"/>
    </source>
</evidence>
<dbReference type="GO" id="GO:0000455">
    <property type="term" value="P:enzyme-directed rRNA pseudouridine synthesis"/>
    <property type="evidence" value="ECO:0007669"/>
    <property type="project" value="TreeGrafter"/>
</dbReference>
<dbReference type="Pfam" id="PF00849">
    <property type="entry name" value="PseudoU_synth_2"/>
    <property type="match status" value="1"/>
</dbReference>
<evidence type="ECO:0000256" key="10">
    <source>
        <dbReference type="ARBA" id="ARBA00039988"/>
    </source>
</evidence>
<dbReference type="InterPro" id="IPR050188">
    <property type="entry name" value="RluA_PseudoU_synthase"/>
</dbReference>
<evidence type="ECO:0000256" key="5">
    <source>
        <dbReference type="ARBA" id="ARBA00036184"/>
    </source>
</evidence>
<reference evidence="17 18" key="1">
    <citation type="submission" date="2018-05" db="EMBL/GenBank/DDBJ databases">
        <title>Freshwater and sediment microbial communities from various areas in North America, analyzing microbe dynamics in response to fracking.</title>
        <authorList>
            <person name="Lamendella R."/>
        </authorList>
    </citation>
    <scope>NUCLEOTIDE SEQUENCE [LARGE SCALE GENOMIC DNA]</scope>
    <source>
        <strain evidence="17 18">125B1</strain>
    </source>
</reference>
<dbReference type="GO" id="GO:0160151">
    <property type="term" value="F:tRNA pseudouridine(32) synthase activity"/>
    <property type="evidence" value="ECO:0007669"/>
    <property type="project" value="UniProtKB-EC"/>
</dbReference>
<comment type="similarity">
    <text evidence="1">Belongs to the pseudouridine synthase RluA family.</text>
</comment>
<comment type="function">
    <text evidence="7">Dual specificity enzyme that catalyzes the synthesis of pseudouridine from uracil-746 in 23S ribosomal RNA and from uracil-32 in the anticodon stem and loop of transfer RNAs.</text>
</comment>
<evidence type="ECO:0000256" key="2">
    <source>
        <dbReference type="ARBA" id="ARBA00022552"/>
    </source>
</evidence>
<dbReference type="InterPro" id="IPR006224">
    <property type="entry name" value="PsdUridine_synth_RluA-like_CS"/>
</dbReference>
<evidence type="ECO:0000256" key="13">
    <source>
        <dbReference type="ARBA" id="ARBA00042844"/>
    </source>
</evidence>
<organism evidence="17 18">
    <name type="scientific">Pseudidiomarina maritima</name>
    <dbReference type="NCBI Taxonomy" id="519453"/>
    <lineage>
        <taxon>Bacteria</taxon>
        <taxon>Pseudomonadati</taxon>
        <taxon>Pseudomonadota</taxon>
        <taxon>Gammaproteobacteria</taxon>
        <taxon>Alteromonadales</taxon>
        <taxon>Idiomarinaceae</taxon>
        <taxon>Pseudidiomarina</taxon>
    </lineage>
</organism>
<dbReference type="EMBL" id="QGTT01000006">
    <property type="protein sequence ID" value="PWW13369.1"/>
    <property type="molecule type" value="Genomic_DNA"/>
</dbReference>
<dbReference type="PANTHER" id="PTHR21600:SF91">
    <property type="entry name" value="DUAL-SPECIFICITY RNA PSEUDOURIDINE SYNTHASE RLUA"/>
    <property type="match status" value="1"/>
</dbReference>
<evidence type="ECO:0000256" key="14">
    <source>
        <dbReference type="ARBA" id="ARBA00042883"/>
    </source>
</evidence>
<evidence type="ECO:0000313" key="18">
    <source>
        <dbReference type="Proteomes" id="UP000246964"/>
    </source>
</evidence>
<dbReference type="RefSeq" id="WP_110075866.1">
    <property type="nucleotide sequence ID" value="NZ_QGTT01000006.1"/>
</dbReference>
<proteinExistence type="inferred from homology"/>
<evidence type="ECO:0000256" key="7">
    <source>
        <dbReference type="ARBA" id="ARBA00037305"/>
    </source>
</evidence>
<evidence type="ECO:0000256" key="4">
    <source>
        <dbReference type="ARBA" id="ARBA00023235"/>
    </source>
</evidence>
<keyword evidence="3" id="KW-0819">tRNA processing</keyword>
<evidence type="ECO:0000256" key="8">
    <source>
        <dbReference type="ARBA" id="ARBA00038944"/>
    </source>
</evidence>
<dbReference type="OrthoDB" id="9785808at2"/>
<keyword evidence="18" id="KW-1185">Reference proteome</keyword>
<feature type="domain" description="Pseudouridine synthase RsuA/RluA-like" evidence="16">
    <location>
        <begin position="22"/>
        <end position="173"/>
    </location>
</feature>
<dbReference type="GO" id="GO:0003723">
    <property type="term" value="F:RNA binding"/>
    <property type="evidence" value="ECO:0007669"/>
    <property type="project" value="InterPro"/>
</dbReference>
<dbReference type="CDD" id="cd02869">
    <property type="entry name" value="PseudoU_synth_RluA_like"/>
    <property type="match status" value="1"/>
</dbReference>
<dbReference type="EC" id="5.4.99.28" evidence="8"/>
<dbReference type="Proteomes" id="UP000246964">
    <property type="component" value="Unassembled WGS sequence"/>
</dbReference>
<gene>
    <name evidence="17" type="ORF">DET45_10683</name>
</gene>
<dbReference type="InterPro" id="IPR006145">
    <property type="entry name" value="PsdUridine_synth_RsuA/RluA"/>
</dbReference>
<dbReference type="EC" id="5.4.99.29" evidence="9"/>
<dbReference type="GO" id="GO:0008033">
    <property type="term" value="P:tRNA processing"/>
    <property type="evidence" value="ECO:0007669"/>
    <property type="project" value="UniProtKB-KW"/>
</dbReference>
<evidence type="ECO:0000256" key="15">
    <source>
        <dbReference type="ARBA" id="ARBA00043143"/>
    </source>
</evidence>
<evidence type="ECO:0000256" key="1">
    <source>
        <dbReference type="ARBA" id="ARBA00010876"/>
    </source>
</evidence>
<sequence length="222" mass="25473">MTLLTYNPPQHPFLDIVYRDDDVVVINKPSGLLSVPGKDPAHRDSSWARLAWVFPDIRVVHRLDMATSGLLVFALHKTAQAHLQRQFEQRRIYKRYLAEVWGALPAMAGAIDLAMRCDWPNRPRQMVDLSLGKPALTFYRVLAQRQQQQQLISRVELEPFTGRSHQLRVHMQALGTPILGDKFYAHEQAYAAAERLFLHAQQLGFFQPSSQQWLSFTAPADF</sequence>
<dbReference type="GO" id="GO:0160142">
    <property type="term" value="F:23S rRNA pseudouridine(746) synthase activity"/>
    <property type="evidence" value="ECO:0007669"/>
    <property type="project" value="UniProtKB-EC"/>
</dbReference>
<dbReference type="SUPFAM" id="SSF55120">
    <property type="entry name" value="Pseudouridine synthase"/>
    <property type="match status" value="1"/>
</dbReference>
<accession>A0A317QBQ2</accession>